<dbReference type="PROSITE" id="PS51034">
    <property type="entry name" value="ZP_2"/>
    <property type="match status" value="1"/>
</dbReference>
<keyword evidence="11 14" id="KW-0472">Membrane</keyword>
<reference evidence="17" key="1">
    <citation type="submission" date="2019-06" db="EMBL/GenBank/DDBJ databases">
        <authorList>
            <consortium name="Wellcome Sanger Institute Data Sharing"/>
        </authorList>
    </citation>
    <scope>NUCLEOTIDE SEQUENCE [LARGE SCALE GENOMIC DNA]</scope>
</reference>
<comment type="domain">
    <text evidence="14">The ZP domain is involved in the polymerization of the ZP proteins to form the zona pellucida.</text>
</comment>
<keyword evidence="13" id="KW-0325">Glycoprotein</keyword>
<dbReference type="InterPro" id="IPR048290">
    <property type="entry name" value="ZP_chr"/>
</dbReference>
<name>A0A668A3F0_9TELE</name>
<evidence type="ECO:0000256" key="8">
    <source>
        <dbReference type="ARBA" id="ARBA00022692"/>
    </source>
</evidence>
<comment type="function">
    <text evidence="14">Component of the zona pellucida, an extracellular matrix surrounding oocytes which mediates sperm binding, induction of the acrosome reaction and prevents post-fertilization polyspermy. The zona pellucida is composed of 3 to 4 glycoproteins, ZP1, ZP2, ZP3, and ZP4. ZP3 is essential for sperm binding and zona matrix formation.</text>
</comment>
<dbReference type="GO" id="GO:0035805">
    <property type="term" value="C:egg coat"/>
    <property type="evidence" value="ECO:0007669"/>
    <property type="project" value="UniProtKB-SubCell"/>
</dbReference>
<dbReference type="InParanoid" id="A0A668A3F0"/>
<evidence type="ECO:0000313" key="17">
    <source>
        <dbReference type="Ensembl" id="ENSMMDP00005047817.1"/>
    </source>
</evidence>
<evidence type="ECO:0000256" key="14">
    <source>
        <dbReference type="RuleBase" id="RU367066"/>
    </source>
</evidence>
<keyword evidence="6 14" id="KW-0272">Extracellular matrix</keyword>
<dbReference type="Gene3D" id="2.60.40.4100">
    <property type="entry name" value="Zona pellucida, ZP-C domain"/>
    <property type="match status" value="1"/>
</dbReference>
<dbReference type="Proteomes" id="UP000472263">
    <property type="component" value="Chromosome 2"/>
</dbReference>
<evidence type="ECO:0000259" key="16">
    <source>
        <dbReference type="PROSITE" id="PS51034"/>
    </source>
</evidence>
<dbReference type="PRINTS" id="PR00023">
    <property type="entry name" value="ZPELLUCIDA"/>
</dbReference>
<sequence>MGLRVLDMLGFLLLLSGGALSSTHNWLNYISNSNETLNQIPQEPVRTASQLPRSPHTSVHQSKQTEQRNPLHFPKSYQLRKPAVTVQNPQRLEARKLTSEQPELRQTVQAAPAANYSPQQPGQARLPFEAKAPVRSPGLNPAVKQEPKVLVRFEQRVPVPADSVAVRCGEGGVTVEVKQNFLGNGQLINPRDLTLGGCAALDTSDHILLFQTELQGCGSIITVTEEALIYAFSLIYLPTPIRNTVILKTNPAEVVIECHYPRRQFVSSDAVQPAWKPFASNVLAEGQLHFSLRLMTEDWQSERPSSVYFLSDVMHIEASVLQARHVPLRLYVDGCVAAPDPSPDSQPRYPFITNHGCLTDAKLTGAKSYFMQRSQEDKLQFQLKAFRFKQDRRTSLYITCHLKATTVSVPVDSVHKACSFLTEANRWVASGGDNKVCSCCETSCTDQRRKRSLAADTDLQWEGTAALGPILVQDNMLLEELMELSEFPPEPAALVLTHQVTPAASSPSPSLLCGVAAALGVVLLLCMGAVIYSRLRKPTGHSVVT</sequence>
<dbReference type="GeneTree" id="ENSGT01030000234567"/>
<comment type="similarity">
    <text evidence="2 14">Belongs to the ZP domain family. ZPC subfamily.</text>
</comment>
<feature type="domain" description="ZP" evidence="16">
    <location>
        <begin position="167"/>
        <end position="425"/>
    </location>
</feature>
<feature type="region of interest" description="Disordered" evidence="15">
    <location>
        <begin position="95"/>
        <end position="123"/>
    </location>
</feature>
<dbReference type="InterPro" id="IPR042235">
    <property type="entry name" value="ZP-C_dom"/>
</dbReference>
<evidence type="ECO:0000256" key="9">
    <source>
        <dbReference type="ARBA" id="ARBA00022729"/>
    </source>
</evidence>
<dbReference type="FunFam" id="2.60.40.3210:FF:000001">
    <property type="entry name" value="Zona pellucida sperm-binding protein 3"/>
    <property type="match status" value="1"/>
</dbReference>
<dbReference type="GeneID" id="115373024"/>
<protein>
    <recommendedName>
        <fullName evidence="3 14">Zona pellucida sperm-binding protein 3</fullName>
    </recommendedName>
</protein>
<evidence type="ECO:0000256" key="1">
    <source>
        <dbReference type="ARBA" id="ARBA00004498"/>
    </source>
</evidence>
<evidence type="ECO:0000256" key="2">
    <source>
        <dbReference type="ARBA" id="ARBA00006735"/>
    </source>
</evidence>
<dbReference type="InterPro" id="IPR001507">
    <property type="entry name" value="ZP_dom"/>
</dbReference>
<keyword evidence="10 14" id="KW-1133">Transmembrane helix</keyword>
<dbReference type="GO" id="GO:0035804">
    <property type="term" value="F:structural constituent of egg coat"/>
    <property type="evidence" value="ECO:0007669"/>
    <property type="project" value="UniProtKB-UniRule"/>
</dbReference>
<reference evidence="17" key="3">
    <citation type="submission" date="2025-09" db="UniProtKB">
        <authorList>
            <consortium name="Ensembl"/>
        </authorList>
    </citation>
    <scope>IDENTIFICATION</scope>
</reference>
<dbReference type="PANTHER" id="PTHR11576">
    <property type="entry name" value="ZONA PELLUCIDA SPERM-BINDING PROTEIN 3"/>
    <property type="match status" value="1"/>
</dbReference>
<evidence type="ECO:0000313" key="18">
    <source>
        <dbReference type="Proteomes" id="UP000472263"/>
    </source>
</evidence>
<feature type="signal peptide" evidence="14">
    <location>
        <begin position="1"/>
        <end position="21"/>
    </location>
</feature>
<gene>
    <name evidence="17" type="primary">LOC115373024</name>
</gene>
<dbReference type="InterPro" id="IPR055356">
    <property type="entry name" value="ZP-N"/>
</dbReference>
<feature type="transmembrane region" description="Helical" evidence="14">
    <location>
        <begin position="509"/>
        <end position="532"/>
    </location>
</feature>
<dbReference type="GO" id="GO:0035803">
    <property type="term" value="P:egg coat formation"/>
    <property type="evidence" value="ECO:0007669"/>
    <property type="project" value="UniProtKB-UniRule"/>
</dbReference>
<keyword evidence="8 14" id="KW-0812">Transmembrane</keyword>
<dbReference type="AlphaFoldDB" id="A0A668A3F0"/>
<dbReference type="GO" id="GO:0005886">
    <property type="term" value="C:plasma membrane"/>
    <property type="evidence" value="ECO:0007669"/>
    <property type="project" value="UniProtKB-SubCell"/>
</dbReference>
<feature type="region of interest" description="Disordered" evidence="15">
    <location>
        <begin position="44"/>
        <end position="71"/>
    </location>
</feature>
<evidence type="ECO:0000256" key="10">
    <source>
        <dbReference type="ARBA" id="ARBA00022989"/>
    </source>
</evidence>
<reference evidence="17" key="2">
    <citation type="submission" date="2025-08" db="UniProtKB">
        <authorList>
            <consortium name="Ensembl"/>
        </authorList>
    </citation>
    <scope>IDENTIFICATION</scope>
</reference>
<evidence type="ECO:0000256" key="15">
    <source>
        <dbReference type="SAM" id="MobiDB-lite"/>
    </source>
</evidence>
<keyword evidence="5 14" id="KW-0964">Secreted</keyword>
<feature type="compositionally biased region" description="Polar residues" evidence="15">
    <location>
        <begin position="99"/>
        <end position="109"/>
    </location>
</feature>
<organism evidence="17 18">
    <name type="scientific">Myripristis murdjan</name>
    <name type="common">pinecone soldierfish</name>
    <dbReference type="NCBI Taxonomy" id="586833"/>
    <lineage>
        <taxon>Eukaryota</taxon>
        <taxon>Metazoa</taxon>
        <taxon>Chordata</taxon>
        <taxon>Craniata</taxon>
        <taxon>Vertebrata</taxon>
        <taxon>Euteleostomi</taxon>
        <taxon>Actinopterygii</taxon>
        <taxon>Neopterygii</taxon>
        <taxon>Teleostei</taxon>
        <taxon>Neoteleostei</taxon>
        <taxon>Acanthomorphata</taxon>
        <taxon>Holocentriformes</taxon>
        <taxon>Holocentridae</taxon>
        <taxon>Myripristis</taxon>
    </lineage>
</organism>
<keyword evidence="4 14" id="KW-1003">Cell membrane</keyword>
<feature type="chain" id="PRO_5025714902" description="Zona pellucida sperm-binding protein 3" evidence="14">
    <location>
        <begin position="22"/>
        <end position="545"/>
    </location>
</feature>
<keyword evidence="12 14" id="KW-1015">Disulfide bond</keyword>
<dbReference type="OrthoDB" id="8880842at2759"/>
<keyword evidence="18" id="KW-1185">Reference proteome</keyword>
<evidence type="ECO:0000256" key="13">
    <source>
        <dbReference type="ARBA" id="ARBA00023180"/>
    </source>
</evidence>
<evidence type="ECO:0000256" key="5">
    <source>
        <dbReference type="ARBA" id="ARBA00022525"/>
    </source>
</evidence>
<evidence type="ECO:0000256" key="6">
    <source>
        <dbReference type="ARBA" id="ARBA00022530"/>
    </source>
</evidence>
<dbReference type="GO" id="GO:2000344">
    <property type="term" value="P:positive regulation of acrosome reaction"/>
    <property type="evidence" value="ECO:0007669"/>
    <property type="project" value="UniProtKB-UniRule"/>
</dbReference>
<dbReference type="GO" id="GO:0007339">
    <property type="term" value="P:binding of sperm to zona pellucida"/>
    <property type="evidence" value="ECO:0007669"/>
    <property type="project" value="UniProtKB-UniRule"/>
</dbReference>
<dbReference type="GO" id="GO:0032190">
    <property type="term" value="F:acrosin binding"/>
    <property type="evidence" value="ECO:0007669"/>
    <property type="project" value="TreeGrafter"/>
</dbReference>
<dbReference type="PANTHER" id="PTHR11576:SF2">
    <property type="entry name" value="ZONA PELLUCIDA SPERM-BINDING PROTEIN 3"/>
    <property type="match status" value="1"/>
</dbReference>
<dbReference type="Ensembl" id="ENSMMDT00005048765.1">
    <property type="protein sequence ID" value="ENSMMDP00005047817.1"/>
    <property type="gene ID" value="ENSMMDG00005021776.1"/>
</dbReference>
<dbReference type="Pfam" id="PF23344">
    <property type="entry name" value="ZP-N"/>
    <property type="match status" value="1"/>
</dbReference>
<dbReference type="SMART" id="SM00241">
    <property type="entry name" value="ZP"/>
    <property type="match status" value="1"/>
</dbReference>
<dbReference type="Gene3D" id="2.60.40.3210">
    <property type="entry name" value="Zona pellucida, ZP-N domain"/>
    <property type="match status" value="1"/>
</dbReference>
<evidence type="ECO:0000256" key="7">
    <source>
        <dbReference type="ARBA" id="ARBA00022685"/>
    </source>
</evidence>
<comment type="PTM">
    <text evidence="14">Proteolytically cleaved before the transmembrane segment to yield the secreted ectodomain incorporated in the zona pellucida.</text>
</comment>
<dbReference type="RefSeq" id="XP_029927101.1">
    <property type="nucleotide sequence ID" value="XM_030071241.1"/>
</dbReference>
<proteinExistence type="inferred from homology"/>
<keyword evidence="9 14" id="KW-0732">Signal</keyword>
<evidence type="ECO:0000256" key="4">
    <source>
        <dbReference type="ARBA" id="ARBA00022475"/>
    </source>
</evidence>
<dbReference type="InterPro" id="IPR055355">
    <property type="entry name" value="ZP-C"/>
</dbReference>
<accession>A0A668A3F0</accession>
<keyword evidence="7 14" id="KW-0165">Cleavage on pair of basic residues</keyword>
<evidence type="ECO:0000256" key="12">
    <source>
        <dbReference type="ARBA" id="ARBA00023157"/>
    </source>
</evidence>
<dbReference type="Pfam" id="PF00100">
    <property type="entry name" value="Zona_pellucida"/>
    <property type="match status" value="1"/>
</dbReference>
<feature type="compositionally biased region" description="Polar residues" evidence="15">
    <location>
        <begin position="44"/>
        <end position="68"/>
    </location>
</feature>
<evidence type="ECO:0000256" key="11">
    <source>
        <dbReference type="ARBA" id="ARBA00023136"/>
    </source>
</evidence>
<dbReference type="FunFam" id="2.60.40.4100:FF:000002">
    <property type="entry name" value="Zona pellucida sperm-binding protein 3"/>
    <property type="match status" value="1"/>
</dbReference>
<comment type="subcellular location">
    <subcellularLocation>
        <location evidence="1">Secreted</location>
        <location evidence="1">Extracellular space</location>
        <location evidence="1">Extracellular matrix</location>
    </subcellularLocation>
    <subcellularLocation>
        <location evidence="14">Zona pellucida</location>
    </subcellularLocation>
    <subcellularLocation>
        <location evidence="14">Cell membrane</location>
        <topology evidence="14">Single-pass type I membrane protein</topology>
    </subcellularLocation>
</comment>
<evidence type="ECO:0000256" key="3">
    <source>
        <dbReference type="ARBA" id="ARBA00017980"/>
    </source>
</evidence>